<dbReference type="InterPro" id="IPR006597">
    <property type="entry name" value="Sel1-like"/>
</dbReference>
<dbReference type="Gene3D" id="3.30.70.1070">
    <property type="entry name" value="Sporulation related repeat"/>
    <property type="match status" value="1"/>
</dbReference>
<comment type="caution">
    <text evidence="3">The sequence shown here is derived from an EMBL/GenBank/DDBJ whole genome shotgun (WGS) entry which is preliminary data.</text>
</comment>
<evidence type="ECO:0000313" key="3">
    <source>
        <dbReference type="EMBL" id="KHK93621.1"/>
    </source>
</evidence>
<feature type="compositionally biased region" description="Low complexity" evidence="1">
    <location>
        <begin position="199"/>
        <end position="212"/>
    </location>
</feature>
<feature type="compositionally biased region" description="Pro residues" evidence="1">
    <location>
        <begin position="261"/>
        <end position="273"/>
    </location>
</feature>
<dbReference type="PANTHER" id="PTHR45011:SF1">
    <property type="entry name" value="DAP3-BINDING CELL DEATH ENHANCER 1"/>
    <property type="match status" value="1"/>
</dbReference>
<evidence type="ECO:0000256" key="1">
    <source>
        <dbReference type="SAM" id="MobiDB-lite"/>
    </source>
</evidence>
<dbReference type="Gene3D" id="1.25.40.10">
    <property type="entry name" value="Tetratricopeptide repeat domain"/>
    <property type="match status" value="1"/>
</dbReference>
<feature type="region of interest" description="Disordered" evidence="1">
    <location>
        <begin position="188"/>
        <end position="212"/>
    </location>
</feature>
<sequence>MLACALPAGPARADVKAGVDAWSDGDYDAAVREWKPLARKGDPDAQFNLAQAYKMGRGVPMDAEKAKELYGKAAAHGHLQAADIYGLMLFQHGERERAMPYIKASAERGDPRAQYILGLAHFNGDLAEKDWVRAYALVSLAREAGLPQATRALQQMDTYIPLEDRQKSVILSTRLAAEAQATRERLSATAELGTPENGPAATAPKVAAAPAKSPEIVSAERAVAEAARVAGSDSPATAGADYARPKTPPAVASRPATKPAPAAPAPQLKPKPSPETASGPWRVQLGAFGVAGNADALWSKVQNRPELAGHGKLLVPAGRLTKLQAGGFASKVAADAACAHLSAGGFACIAVRD</sequence>
<name>A0A0B1ZSR1_9SPHN</name>
<dbReference type="SUPFAM" id="SSF110997">
    <property type="entry name" value="Sporulation related repeat"/>
    <property type="match status" value="1"/>
</dbReference>
<dbReference type="EMBL" id="JTDI01000001">
    <property type="protein sequence ID" value="KHK93621.1"/>
    <property type="molecule type" value="Genomic_DNA"/>
</dbReference>
<dbReference type="InterPro" id="IPR007730">
    <property type="entry name" value="SPOR-like_dom"/>
</dbReference>
<accession>A0A0B1ZSR1</accession>
<gene>
    <name evidence="3" type="ORF">LK12_01240</name>
</gene>
<dbReference type="PANTHER" id="PTHR45011">
    <property type="entry name" value="DAP3-BINDING CELL DEATH ENHANCER 1"/>
    <property type="match status" value="1"/>
</dbReference>
<dbReference type="SMART" id="SM00671">
    <property type="entry name" value="SEL1"/>
    <property type="match status" value="2"/>
</dbReference>
<protein>
    <submittedName>
        <fullName evidence="3">Sporulation protein</fullName>
    </submittedName>
</protein>
<dbReference type="Pfam" id="PF08238">
    <property type="entry name" value="Sel1"/>
    <property type="match status" value="2"/>
</dbReference>
<keyword evidence="4" id="KW-1185">Reference proteome</keyword>
<feature type="region of interest" description="Disordered" evidence="1">
    <location>
        <begin position="228"/>
        <end position="280"/>
    </location>
</feature>
<dbReference type="InterPro" id="IPR052748">
    <property type="entry name" value="ISR_Activator"/>
</dbReference>
<dbReference type="PROSITE" id="PS51724">
    <property type="entry name" value="SPOR"/>
    <property type="match status" value="1"/>
</dbReference>
<evidence type="ECO:0000313" key="4">
    <source>
        <dbReference type="Proteomes" id="UP000031057"/>
    </source>
</evidence>
<dbReference type="InterPro" id="IPR036680">
    <property type="entry name" value="SPOR-like_sf"/>
</dbReference>
<dbReference type="AlphaFoldDB" id="A0A0B1ZSR1"/>
<organism evidence="3 4">
    <name type="scientific">Novosphingobium malaysiense</name>
    <dbReference type="NCBI Taxonomy" id="1348853"/>
    <lineage>
        <taxon>Bacteria</taxon>
        <taxon>Pseudomonadati</taxon>
        <taxon>Pseudomonadota</taxon>
        <taxon>Alphaproteobacteria</taxon>
        <taxon>Sphingomonadales</taxon>
        <taxon>Sphingomonadaceae</taxon>
        <taxon>Novosphingobium</taxon>
    </lineage>
</organism>
<evidence type="ECO:0000259" key="2">
    <source>
        <dbReference type="PROSITE" id="PS51724"/>
    </source>
</evidence>
<dbReference type="GO" id="GO:0042834">
    <property type="term" value="F:peptidoglycan binding"/>
    <property type="evidence" value="ECO:0007669"/>
    <property type="project" value="InterPro"/>
</dbReference>
<dbReference type="SUPFAM" id="SSF81901">
    <property type="entry name" value="HCP-like"/>
    <property type="match status" value="1"/>
</dbReference>
<proteinExistence type="predicted"/>
<dbReference type="Proteomes" id="UP000031057">
    <property type="component" value="Unassembled WGS sequence"/>
</dbReference>
<dbReference type="InterPro" id="IPR011990">
    <property type="entry name" value="TPR-like_helical_dom_sf"/>
</dbReference>
<reference evidence="3 4" key="1">
    <citation type="submission" date="2014-10" db="EMBL/GenBank/DDBJ databases">
        <title>Genome sequence of Novosphingobium malaysiense MUSC 273(T).</title>
        <authorList>
            <person name="Lee L.-H."/>
        </authorList>
    </citation>
    <scope>NUCLEOTIDE SEQUENCE [LARGE SCALE GENOMIC DNA]</scope>
    <source>
        <strain evidence="3 4">MUSC 273</strain>
    </source>
</reference>
<dbReference type="STRING" id="1348853.LK12_01240"/>
<feature type="domain" description="SPOR" evidence="2">
    <location>
        <begin position="275"/>
        <end position="353"/>
    </location>
</feature>
<dbReference type="Pfam" id="PF05036">
    <property type="entry name" value="SPOR"/>
    <property type="match status" value="1"/>
</dbReference>